<gene>
    <name evidence="2" type="ORF">GCM10011578_042810</name>
</gene>
<dbReference type="AlphaFoldDB" id="A0A917XE82"/>
<dbReference type="InterPro" id="IPR007278">
    <property type="entry name" value="DUF397"/>
</dbReference>
<evidence type="ECO:0000313" key="2">
    <source>
        <dbReference type="EMBL" id="GGN14932.1"/>
    </source>
</evidence>
<proteinExistence type="predicted"/>
<keyword evidence="3" id="KW-1185">Reference proteome</keyword>
<reference evidence="2" key="1">
    <citation type="journal article" date="2014" name="Int. J. Syst. Evol. Microbiol.">
        <title>Complete genome sequence of Corynebacterium casei LMG S-19264T (=DSM 44701T), isolated from a smear-ripened cheese.</title>
        <authorList>
            <consortium name="US DOE Joint Genome Institute (JGI-PGF)"/>
            <person name="Walter F."/>
            <person name="Albersmeier A."/>
            <person name="Kalinowski J."/>
            <person name="Ruckert C."/>
        </authorList>
    </citation>
    <scope>NUCLEOTIDE SEQUENCE</scope>
    <source>
        <strain evidence="2">CGMCC 4.7110</strain>
    </source>
</reference>
<accession>A0A917XE82</accession>
<dbReference type="Pfam" id="PF04149">
    <property type="entry name" value="DUF397"/>
    <property type="match status" value="1"/>
</dbReference>
<sequence length="60" mass="6390">MSTRQWRTSSYCQEGEACVHISTTPTAIRLADADPPRTVLTIGPAAFGALLDLLKSSAGR</sequence>
<dbReference type="EMBL" id="BMML01000009">
    <property type="protein sequence ID" value="GGN14932.1"/>
    <property type="molecule type" value="Genomic_DNA"/>
</dbReference>
<dbReference type="RefSeq" id="WP_189264376.1">
    <property type="nucleotide sequence ID" value="NZ_BMML01000009.1"/>
</dbReference>
<organism evidence="2 3">
    <name type="scientific">Streptomyces fuscichromogenes</name>
    <dbReference type="NCBI Taxonomy" id="1324013"/>
    <lineage>
        <taxon>Bacteria</taxon>
        <taxon>Bacillati</taxon>
        <taxon>Actinomycetota</taxon>
        <taxon>Actinomycetes</taxon>
        <taxon>Kitasatosporales</taxon>
        <taxon>Streptomycetaceae</taxon>
        <taxon>Streptomyces</taxon>
    </lineage>
</organism>
<protein>
    <recommendedName>
        <fullName evidence="1">DUF397 domain-containing protein</fullName>
    </recommendedName>
</protein>
<name>A0A917XE82_9ACTN</name>
<comment type="caution">
    <text evidence="2">The sequence shown here is derived from an EMBL/GenBank/DDBJ whole genome shotgun (WGS) entry which is preliminary data.</text>
</comment>
<evidence type="ECO:0000259" key="1">
    <source>
        <dbReference type="Pfam" id="PF04149"/>
    </source>
</evidence>
<evidence type="ECO:0000313" key="3">
    <source>
        <dbReference type="Proteomes" id="UP000653411"/>
    </source>
</evidence>
<feature type="domain" description="DUF397" evidence="1">
    <location>
        <begin position="5"/>
        <end position="54"/>
    </location>
</feature>
<reference evidence="2" key="2">
    <citation type="submission" date="2020-09" db="EMBL/GenBank/DDBJ databases">
        <authorList>
            <person name="Sun Q."/>
            <person name="Zhou Y."/>
        </authorList>
    </citation>
    <scope>NUCLEOTIDE SEQUENCE</scope>
    <source>
        <strain evidence="2">CGMCC 4.7110</strain>
    </source>
</reference>
<dbReference type="Proteomes" id="UP000653411">
    <property type="component" value="Unassembled WGS sequence"/>
</dbReference>